<accession>A0A0P1BMH7</accession>
<evidence type="ECO:0000256" key="5">
    <source>
        <dbReference type="ARBA" id="ARBA00022840"/>
    </source>
</evidence>
<keyword evidence="3 11" id="KW-0378">Hydrolase</keyword>
<dbReference type="STRING" id="401625.A0A0P1BMH7"/>
<dbReference type="PROSITE" id="PS51198">
    <property type="entry name" value="UVRD_HELICASE_ATP_BIND"/>
    <property type="match status" value="1"/>
</dbReference>
<dbReference type="Proteomes" id="UP000054845">
    <property type="component" value="Unassembled WGS sequence"/>
</dbReference>
<dbReference type="GO" id="GO:0016787">
    <property type="term" value="F:hydrolase activity"/>
    <property type="evidence" value="ECO:0007669"/>
    <property type="project" value="UniProtKB-UniRule"/>
</dbReference>
<dbReference type="Gene3D" id="3.40.50.300">
    <property type="entry name" value="P-loop containing nucleotide triphosphate hydrolases"/>
    <property type="match status" value="3"/>
</dbReference>
<evidence type="ECO:0000256" key="1">
    <source>
        <dbReference type="ARBA" id="ARBA00009922"/>
    </source>
</evidence>
<dbReference type="PANTHER" id="PTHR11070:SF2">
    <property type="entry name" value="ATP-DEPENDENT DNA HELICASE SRS2"/>
    <property type="match status" value="1"/>
</dbReference>
<evidence type="ECO:0000313" key="15">
    <source>
        <dbReference type="EMBL" id="CEH17323.1"/>
    </source>
</evidence>
<dbReference type="InterPro" id="IPR014016">
    <property type="entry name" value="UvrD-like_ATP-bd"/>
</dbReference>
<dbReference type="Gene3D" id="1.10.10.160">
    <property type="match status" value="1"/>
</dbReference>
<dbReference type="GO" id="GO:0000725">
    <property type="term" value="P:recombinational repair"/>
    <property type="evidence" value="ECO:0007669"/>
    <property type="project" value="TreeGrafter"/>
</dbReference>
<keyword evidence="4 11" id="KW-0347">Helicase</keyword>
<dbReference type="EMBL" id="CCYA01000254">
    <property type="protein sequence ID" value="CEH17323.1"/>
    <property type="molecule type" value="Genomic_DNA"/>
</dbReference>
<evidence type="ECO:0000256" key="6">
    <source>
        <dbReference type="ARBA" id="ARBA00023125"/>
    </source>
</evidence>
<evidence type="ECO:0000256" key="7">
    <source>
        <dbReference type="ARBA" id="ARBA00023235"/>
    </source>
</evidence>
<feature type="region of interest" description="Disordered" evidence="12">
    <location>
        <begin position="1069"/>
        <end position="1105"/>
    </location>
</feature>
<feature type="compositionally biased region" description="Polar residues" evidence="12">
    <location>
        <begin position="1183"/>
        <end position="1192"/>
    </location>
</feature>
<evidence type="ECO:0000313" key="16">
    <source>
        <dbReference type="Proteomes" id="UP000054845"/>
    </source>
</evidence>
<keyword evidence="6" id="KW-0238">DNA-binding</keyword>
<keyword evidence="16" id="KW-1185">Reference proteome</keyword>
<protein>
    <recommendedName>
        <fullName evidence="9">DNA 3'-5' helicase</fullName>
        <ecNumber evidence="9">5.6.2.4</ecNumber>
    </recommendedName>
</protein>
<organism evidence="15 16">
    <name type="scientific">Ceraceosorus bombacis</name>
    <dbReference type="NCBI Taxonomy" id="401625"/>
    <lineage>
        <taxon>Eukaryota</taxon>
        <taxon>Fungi</taxon>
        <taxon>Dikarya</taxon>
        <taxon>Basidiomycota</taxon>
        <taxon>Ustilaginomycotina</taxon>
        <taxon>Exobasidiomycetes</taxon>
        <taxon>Ceraceosorales</taxon>
        <taxon>Ceraceosoraceae</taxon>
        <taxon>Ceraceosorus</taxon>
    </lineage>
</organism>
<feature type="binding site" evidence="11">
    <location>
        <begin position="94"/>
        <end position="101"/>
    </location>
    <ligand>
        <name>ATP</name>
        <dbReference type="ChEBI" id="CHEBI:30616"/>
    </ligand>
</feature>
<evidence type="ECO:0000256" key="8">
    <source>
        <dbReference type="ARBA" id="ARBA00034617"/>
    </source>
</evidence>
<evidence type="ECO:0000256" key="12">
    <source>
        <dbReference type="SAM" id="MobiDB-lite"/>
    </source>
</evidence>
<dbReference type="OrthoDB" id="1470711at2759"/>
<keyword evidence="2 11" id="KW-0547">Nucleotide-binding</keyword>
<evidence type="ECO:0000259" key="14">
    <source>
        <dbReference type="PROSITE" id="PS51217"/>
    </source>
</evidence>
<dbReference type="Pfam" id="PF00580">
    <property type="entry name" value="UvrD-helicase"/>
    <property type="match status" value="1"/>
</dbReference>
<proteinExistence type="inferred from homology"/>
<keyword evidence="5 11" id="KW-0067">ATP-binding</keyword>
<feature type="domain" description="UvrD-like helicase ATP-binding" evidence="13">
    <location>
        <begin position="73"/>
        <end position="385"/>
    </location>
</feature>
<dbReference type="PROSITE" id="PS51217">
    <property type="entry name" value="UVRD_HELICASE_CTER"/>
    <property type="match status" value="1"/>
</dbReference>
<feature type="region of interest" description="Disordered" evidence="12">
    <location>
        <begin position="632"/>
        <end position="718"/>
    </location>
</feature>
<dbReference type="GO" id="GO:0005634">
    <property type="term" value="C:nucleus"/>
    <property type="evidence" value="ECO:0007669"/>
    <property type="project" value="TreeGrafter"/>
</dbReference>
<sequence>MLRRSQTVQVWLSRIGVNSVQAHSASGKKLHYIRAMTSSAVPSRNGEGSSSRVNHNAAEHSINSASSTAYLSILTQSQRQACTSPPAQPLQILAGPGSGKTRVLTSRAAWLVLHHKIMPESIVMITFTNKAAREMRSRLEKLIGTERTRRLVLGTFHAVMARYLRRHGKKIGLANNFSILDADDSKKVLKEILKEQFDNAPHGIKVTPDQAATEISKAKSKGYTASHFEAALAKESAKKGKDATTLRTAIADVYVFYEQRLEQNSCLDFDDLLLKGCKLLQHREVVDDIVHVLVDEFQDTNVVQYDLMQCFAAATTANLLQAPGLVLAADGTAESPATPCGLSIVGDPDQSIYLWRSAEIENLNKMTNHYPMTMRVNLEENFRSAGNILDLCLRIIEQDKERIKRGLRTSHPLGVPVVLKQASSAGREAQFIATEIKRLIAHTGGLLGYADFAILLRFNALSREVEKALQQEGLPSKMLGGSKFFDRVEVKDLLAYLTLAANPNNVSAFVRVVNVPKRSIGDKSVQELLTKARELSMKPMELAEQLVHGTKKLQGIKPAVTKNLKQFVDIVSRIRRQATKGRTAAELLETVVKYTNFEDYLRKLGEHESRWENVKELINFAEIIRQSGVEDVQPRSQLERTKNEAADDSANDVKDVSARATQSENVKAGLDEHDARDSRSGIRGEADDVAGVQSAALPVKTEPAEERTSRSASQGASNLLGKLEQSLESVKTESDDEVQFVSANFKESSKSTKPSSVLSGDFKRQGDALRRSDKAKRPKTEMPSDEVEDTSDPQPSDGEPNASETTQIQPDAPLAKFLEACTLSTDMHSEGDAEQDGPKVTISTAHAAKGLEFPVVFVLGVEDGSFPFYRSTTPEQIAEERRLLFVACSRAQTNLYLTHAAQRHIGGQMENADRILSQFVSPLADRAHRGGQAAGGPNPAVLRRGSNMAPLPVAFSHQQRPVLTEAHRRDIAAILERQLPGGYEETVSDSIAKFNRSNTARIIDLPSPGPRQRTWTSYDDALTGEAYGSYRAHGYKDAYGLDFNSYNRAQGGFGGPNRRLKNSCLPGTEMRMSTSWSSSPSRPHNAAAGPHQTGFSSAAKLHAGSGRQILQREGYGDEAVITERPRRQVADLDSFQSAAKSSLASMMSLLPPESSPDPDAGEGSTSAAHVQPQKPTFAHSTGLARTSNSSSIRRLGTGRPRPKHDSKH</sequence>
<dbReference type="CDD" id="cd17932">
    <property type="entry name" value="DEXQc_UvrD"/>
    <property type="match status" value="1"/>
</dbReference>
<dbReference type="InterPro" id="IPR013986">
    <property type="entry name" value="DExx_box_DNA_helicase_dom_sf"/>
</dbReference>
<reference evidence="15 16" key="1">
    <citation type="submission" date="2014-09" db="EMBL/GenBank/DDBJ databases">
        <authorList>
            <person name="Magalhaes I.L.F."/>
            <person name="Oliveira U."/>
            <person name="Santos F.R."/>
            <person name="Vidigal T.H.D.A."/>
            <person name="Brescovit A.D."/>
            <person name="Santos A.J."/>
        </authorList>
    </citation>
    <scope>NUCLEOTIDE SEQUENCE [LARGE SCALE GENOMIC DNA]</scope>
</reference>
<feature type="compositionally biased region" description="Basic and acidic residues" evidence="12">
    <location>
        <begin position="637"/>
        <end position="657"/>
    </location>
</feature>
<keyword evidence="7" id="KW-0413">Isomerase</keyword>
<feature type="region of interest" description="Disordered" evidence="12">
    <location>
        <begin position="745"/>
        <end position="811"/>
    </location>
</feature>
<evidence type="ECO:0000256" key="10">
    <source>
        <dbReference type="ARBA" id="ARBA00048988"/>
    </source>
</evidence>
<feature type="compositionally biased region" description="Basic and acidic residues" evidence="12">
    <location>
        <begin position="669"/>
        <end position="686"/>
    </location>
</feature>
<feature type="compositionally biased region" description="Basic and acidic residues" evidence="12">
    <location>
        <begin position="761"/>
        <end position="772"/>
    </location>
</feature>
<evidence type="ECO:0000256" key="2">
    <source>
        <dbReference type="ARBA" id="ARBA00022741"/>
    </source>
</evidence>
<name>A0A0P1BMH7_9BASI</name>
<evidence type="ECO:0000256" key="11">
    <source>
        <dbReference type="PROSITE-ProRule" id="PRU00560"/>
    </source>
</evidence>
<evidence type="ECO:0000259" key="13">
    <source>
        <dbReference type="PROSITE" id="PS51198"/>
    </source>
</evidence>
<dbReference type="GO" id="GO:0043138">
    <property type="term" value="F:3'-5' DNA helicase activity"/>
    <property type="evidence" value="ECO:0007669"/>
    <property type="project" value="UniProtKB-EC"/>
</dbReference>
<dbReference type="InterPro" id="IPR000212">
    <property type="entry name" value="DNA_helicase_UvrD/REP"/>
</dbReference>
<comment type="catalytic activity">
    <reaction evidence="10">
        <text>ATP + H2O = ADP + phosphate + H(+)</text>
        <dbReference type="Rhea" id="RHEA:13065"/>
        <dbReference type="ChEBI" id="CHEBI:15377"/>
        <dbReference type="ChEBI" id="CHEBI:15378"/>
        <dbReference type="ChEBI" id="CHEBI:30616"/>
        <dbReference type="ChEBI" id="CHEBI:43474"/>
        <dbReference type="ChEBI" id="CHEBI:456216"/>
        <dbReference type="EC" id="5.6.2.4"/>
    </reaction>
</comment>
<dbReference type="PANTHER" id="PTHR11070">
    <property type="entry name" value="UVRD / RECB / PCRA DNA HELICASE FAMILY MEMBER"/>
    <property type="match status" value="1"/>
</dbReference>
<dbReference type="GO" id="GO:0003677">
    <property type="term" value="F:DNA binding"/>
    <property type="evidence" value="ECO:0007669"/>
    <property type="project" value="UniProtKB-KW"/>
</dbReference>
<evidence type="ECO:0000256" key="4">
    <source>
        <dbReference type="ARBA" id="ARBA00022806"/>
    </source>
</evidence>
<dbReference type="AlphaFoldDB" id="A0A0P1BMH7"/>
<dbReference type="EC" id="5.6.2.4" evidence="9"/>
<evidence type="ECO:0000256" key="3">
    <source>
        <dbReference type="ARBA" id="ARBA00022801"/>
    </source>
</evidence>
<evidence type="ECO:0000256" key="9">
    <source>
        <dbReference type="ARBA" id="ARBA00034808"/>
    </source>
</evidence>
<dbReference type="Gene3D" id="1.10.486.10">
    <property type="entry name" value="PCRA, domain 4"/>
    <property type="match status" value="1"/>
</dbReference>
<comment type="similarity">
    <text evidence="1">Belongs to the helicase family. UvrD subfamily.</text>
</comment>
<feature type="region of interest" description="Disordered" evidence="12">
    <location>
        <begin position="1148"/>
        <end position="1208"/>
    </location>
</feature>
<dbReference type="InterPro" id="IPR027417">
    <property type="entry name" value="P-loop_NTPase"/>
</dbReference>
<dbReference type="SUPFAM" id="SSF52540">
    <property type="entry name" value="P-loop containing nucleoside triphosphate hydrolases"/>
    <property type="match status" value="2"/>
</dbReference>
<dbReference type="GO" id="GO:0005524">
    <property type="term" value="F:ATP binding"/>
    <property type="evidence" value="ECO:0007669"/>
    <property type="project" value="UniProtKB-UniRule"/>
</dbReference>
<feature type="domain" description="UvrD-like helicase C-terminal" evidence="14">
    <location>
        <begin position="386"/>
        <end position="663"/>
    </location>
</feature>
<dbReference type="InterPro" id="IPR014017">
    <property type="entry name" value="DNA_helicase_UvrD-like_C"/>
</dbReference>
<dbReference type="Pfam" id="PF13361">
    <property type="entry name" value="UvrD_C"/>
    <property type="match status" value="2"/>
</dbReference>
<comment type="catalytic activity">
    <reaction evidence="8">
        <text>Couples ATP hydrolysis with the unwinding of duplex DNA by translocating in the 3'-5' direction.</text>
        <dbReference type="EC" id="5.6.2.4"/>
    </reaction>
</comment>